<dbReference type="OrthoDB" id="294649at2759"/>
<keyword evidence="2" id="KW-1185">Reference proteome</keyword>
<accession>A0A8S1LFB9</accession>
<name>A0A8S1LFB9_9CILI</name>
<dbReference type="Proteomes" id="UP000692954">
    <property type="component" value="Unassembled WGS sequence"/>
</dbReference>
<protein>
    <submittedName>
        <fullName evidence="1">Uncharacterized protein</fullName>
    </submittedName>
</protein>
<sequence>MQNQNGEQELCKLTHHNRTFICTNTECIQAKKFQLQCHKCLTLQHTNQKGIQKFKNSKTVRHLDDFIEIKEILNYLEQKYQARFNFLQEAQQRCFDFQKEQIQKIEKFPFHDQNFIILAKADVDNNIQMFINELGFYQRMLNEAKSYNNQTQKSILDLYIRNDDKFNNDIINKQKQVFEKIRTNLAKKGLDFQKMFANQEEKILKADERLKKLENPYAQNKLFKYSVIIALLILISNQFSILTSNNQKQIQKKETILIESDINQMKEQFSDIQQENIIKIEEIKNTIENKLISEIEYLKLYNQQLKVEMIEIQKQFKEMTIFQNQTLTMLSQEVYNLKEQVSISLNLISNFNGIQQMNQHDYQKVLQSSQDDKIFIQKFDKVDENIQNLNLRLNNTLQEMKEYVDYRIFMNKQFFNAQRYLLGKIEQDYPIVLLQGFTQQFDQFLNKSLTHEQIYNLSNSISLTGIACFGGISMKKPTHFALMACDYVYEIFTVTHSIDKARKSRSSENLFWYFAPRISIGFAPNENVHLQLADNFDPQDPKRFSMWLDHPQGGRRIGNQTTLINTTEYKMALYVIE</sequence>
<gene>
    <name evidence="1" type="ORF">PSON_ATCC_30995.1.T0200275</name>
</gene>
<proteinExistence type="predicted"/>
<reference evidence="1" key="1">
    <citation type="submission" date="2021-01" db="EMBL/GenBank/DDBJ databases">
        <authorList>
            <consortium name="Genoscope - CEA"/>
            <person name="William W."/>
        </authorList>
    </citation>
    <scope>NUCLEOTIDE SEQUENCE</scope>
</reference>
<evidence type="ECO:0000313" key="2">
    <source>
        <dbReference type="Proteomes" id="UP000692954"/>
    </source>
</evidence>
<dbReference type="AlphaFoldDB" id="A0A8S1LFB9"/>
<dbReference type="EMBL" id="CAJJDN010000020">
    <property type="protein sequence ID" value="CAD8065569.1"/>
    <property type="molecule type" value="Genomic_DNA"/>
</dbReference>
<evidence type="ECO:0000313" key="1">
    <source>
        <dbReference type="EMBL" id="CAD8065569.1"/>
    </source>
</evidence>
<organism evidence="1 2">
    <name type="scientific">Paramecium sonneborni</name>
    <dbReference type="NCBI Taxonomy" id="65129"/>
    <lineage>
        <taxon>Eukaryota</taxon>
        <taxon>Sar</taxon>
        <taxon>Alveolata</taxon>
        <taxon>Ciliophora</taxon>
        <taxon>Intramacronucleata</taxon>
        <taxon>Oligohymenophorea</taxon>
        <taxon>Peniculida</taxon>
        <taxon>Parameciidae</taxon>
        <taxon>Paramecium</taxon>
    </lineage>
</organism>
<comment type="caution">
    <text evidence="1">The sequence shown here is derived from an EMBL/GenBank/DDBJ whole genome shotgun (WGS) entry which is preliminary data.</text>
</comment>